<name>A0ABM3N5Z4_GALME</name>
<dbReference type="RefSeq" id="XP_052758873.1">
    <property type="nucleotide sequence ID" value="XM_052902913.1"/>
</dbReference>
<protein>
    <submittedName>
        <fullName evidence="2">Beta-hexosaminidase subunit beta-like</fullName>
    </submittedName>
</protein>
<accession>A0ABM3N5Z4</accession>
<evidence type="ECO:0000313" key="1">
    <source>
        <dbReference type="Proteomes" id="UP001652740"/>
    </source>
</evidence>
<gene>
    <name evidence="2" type="primary">LOC116412849</name>
</gene>
<dbReference type="Proteomes" id="UP001652740">
    <property type="component" value="Unplaced"/>
</dbReference>
<evidence type="ECO:0000313" key="2">
    <source>
        <dbReference type="RefSeq" id="XP_052758873.1"/>
    </source>
</evidence>
<keyword evidence="1" id="KW-1185">Reference proteome</keyword>
<proteinExistence type="predicted"/>
<dbReference type="SUPFAM" id="SSF51445">
    <property type="entry name" value="(Trans)glycosidases"/>
    <property type="match status" value="1"/>
</dbReference>
<dbReference type="GeneID" id="116412849"/>
<organism evidence="1 2">
    <name type="scientific">Galleria mellonella</name>
    <name type="common">Greater wax moth</name>
    <dbReference type="NCBI Taxonomy" id="7137"/>
    <lineage>
        <taxon>Eukaryota</taxon>
        <taxon>Metazoa</taxon>
        <taxon>Ecdysozoa</taxon>
        <taxon>Arthropoda</taxon>
        <taxon>Hexapoda</taxon>
        <taxon>Insecta</taxon>
        <taxon>Pterygota</taxon>
        <taxon>Neoptera</taxon>
        <taxon>Endopterygota</taxon>
        <taxon>Lepidoptera</taxon>
        <taxon>Glossata</taxon>
        <taxon>Ditrysia</taxon>
        <taxon>Pyraloidea</taxon>
        <taxon>Pyralidae</taxon>
        <taxon>Galleriinae</taxon>
        <taxon>Galleria</taxon>
    </lineage>
</organism>
<sequence>MRTWHMESWKNNEVFTIEGREAVLWTDLVDAGNLDYHLWPCLSAVSERLRSDLVTNNSANGHVYVRLDIHRWRMLFRGIKVQPSFCIKKLK</sequence>
<dbReference type="InterPro" id="IPR017853">
    <property type="entry name" value="GH"/>
</dbReference>
<dbReference type="Gene3D" id="3.20.20.80">
    <property type="entry name" value="Glycosidases"/>
    <property type="match status" value="1"/>
</dbReference>
<reference evidence="2" key="1">
    <citation type="submission" date="2025-08" db="UniProtKB">
        <authorList>
            <consortium name="RefSeq"/>
        </authorList>
    </citation>
    <scope>IDENTIFICATION</scope>
    <source>
        <tissue evidence="2">Whole larvae</tissue>
    </source>
</reference>